<accession>A0ABX2FI84</accession>
<dbReference type="InterPro" id="IPR009081">
    <property type="entry name" value="PP-bd_ACP"/>
</dbReference>
<evidence type="ECO:0000256" key="1">
    <source>
        <dbReference type="ARBA" id="ARBA00022450"/>
    </source>
</evidence>
<dbReference type="Gene3D" id="1.10.1200.10">
    <property type="entry name" value="ACP-like"/>
    <property type="match status" value="1"/>
</dbReference>
<evidence type="ECO:0000256" key="2">
    <source>
        <dbReference type="ARBA" id="ARBA00022553"/>
    </source>
</evidence>
<organism evidence="4 5">
    <name type="scientific">Kibdelosporangium persicum</name>
    <dbReference type="NCBI Taxonomy" id="2698649"/>
    <lineage>
        <taxon>Bacteria</taxon>
        <taxon>Bacillati</taxon>
        <taxon>Actinomycetota</taxon>
        <taxon>Actinomycetes</taxon>
        <taxon>Pseudonocardiales</taxon>
        <taxon>Pseudonocardiaceae</taxon>
        <taxon>Kibdelosporangium</taxon>
    </lineage>
</organism>
<evidence type="ECO:0000313" key="5">
    <source>
        <dbReference type="Proteomes" id="UP000763557"/>
    </source>
</evidence>
<dbReference type="PROSITE" id="PS50075">
    <property type="entry name" value="CARRIER"/>
    <property type="match status" value="1"/>
</dbReference>
<keyword evidence="5" id="KW-1185">Reference proteome</keyword>
<dbReference type="RefSeq" id="WP_173142155.1">
    <property type="nucleotide sequence ID" value="NZ_CBCSGW010000025.1"/>
</dbReference>
<reference evidence="4 5" key="1">
    <citation type="submission" date="2020-01" db="EMBL/GenBank/DDBJ databases">
        <title>Kibdelosporangium persica a novel Actinomycetes from a hot desert in Iran.</title>
        <authorList>
            <person name="Safaei N."/>
            <person name="Zaburannyi N."/>
            <person name="Mueller R."/>
            <person name="Wink J."/>
        </authorList>
    </citation>
    <scope>NUCLEOTIDE SEQUENCE [LARGE SCALE GENOMIC DNA]</scope>
    <source>
        <strain evidence="4 5">4NS15</strain>
    </source>
</reference>
<dbReference type="InterPro" id="IPR036736">
    <property type="entry name" value="ACP-like_sf"/>
</dbReference>
<comment type="caution">
    <text evidence="4">The sequence shown here is derived from an EMBL/GenBank/DDBJ whole genome shotgun (WGS) entry which is preliminary data.</text>
</comment>
<dbReference type="InterPro" id="IPR006162">
    <property type="entry name" value="Ppantetheine_attach_site"/>
</dbReference>
<dbReference type="SUPFAM" id="SSF47336">
    <property type="entry name" value="ACP-like"/>
    <property type="match status" value="1"/>
</dbReference>
<sequence length="73" mass="7949">MTTHMSDLDTRIANHAHGPIDDTTTLREAGLDSLALVRLAVEVAADEDTEIDAARMAGLRTVGDLKSWLSEMR</sequence>
<dbReference type="Pfam" id="PF00550">
    <property type="entry name" value="PP-binding"/>
    <property type="match status" value="1"/>
</dbReference>
<gene>
    <name evidence="4" type="ORF">GC106_82620</name>
</gene>
<proteinExistence type="predicted"/>
<dbReference type="PROSITE" id="PS00012">
    <property type="entry name" value="PHOSPHOPANTETHEINE"/>
    <property type="match status" value="1"/>
</dbReference>
<name>A0ABX2FI84_9PSEU</name>
<feature type="domain" description="Carrier" evidence="3">
    <location>
        <begin position="1"/>
        <end position="73"/>
    </location>
</feature>
<protein>
    <submittedName>
        <fullName evidence="4">Phosphopantetheine attachment site</fullName>
    </submittedName>
</protein>
<evidence type="ECO:0000313" key="4">
    <source>
        <dbReference type="EMBL" id="NRN70987.1"/>
    </source>
</evidence>
<dbReference type="EMBL" id="JAAATY010000048">
    <property type="protein sequence ID" value="NRN70987.1"/>
    <property type="molecule type" value="Genomic_DNA"/>
</dbReference>
<dbReference type="Proteomes" id="UP000763557">
    <property type="component" value="Unassembled WGS sequence"/>
</dbReference>
<keyword evidence="1" id="KW-0596">Phosphopantetheine</keyword>
<evidence type="ECO:0000259" key="3">
    <source>
        <dbReference type="PROSITE" id="PS50075"/>
    </source>
</evidence>
<keyword evidence="2" id="KW-0597">Phosphoprotein</keyword>